<dbReference type="InterPro" id="IPR016181">
    <property type="entry name" value="Acyl_CoA_acyltransferase"/>
</dbReference>
<gene>
    <name evidence="4" type="ORF">HXX08_12445</name>
    <name evidence="5" type="ORF">OZ401_001834</name>
</gene>
<dbReference type="EMBL" id="CP128399">
    <property type="protein sequence ID" value="WJW66052.1"/>
    <property type="molecule type" value="Genomic_DNA"/>
</dbReference>
<keyword evidence="2" id="KW-0012">Acyltransferase</keyword>
<organism evidence="4 6">
    <name type="scientific">Candidatus Chlorohelix allophototropha</name>
    <dbReference type="NCBI Taxonomy" id="3003348"/>
    <lineage>
        <taxon>Bacteria</taxon>
        <taxon>Bacillati</taxon>
        <taxon>Chloroflexota</taxon>
        <taxon>Chloroflexia</taxon>
        <taxon>Candidatus Chloroheliales</taxon>
        <taxon>Candidatus Chloroheliaceae</taxon>
        <taxon>Candidatus Chlorohelix</taxon>
    </lineage>
</organism>
<dbReference type="SUPFAM" id="SSF55729">
    <property type="entry name" value="Acyl-CoA N-acyltransferases (Nat)"/>
    <property type="match status" value="1"/>
</dbReference>
<protein>
    <submittedName>
        <fullName evidence="4">GNAT family N-acetyltransferase</fullName>
    </submittedName>
</protein>
<dbReference type="Pfam" id="PF00583">
    <property type="entry name" value="Acetyltransf_1"/>
    <property type="match status" value="1"/>
</dbReference>
<dbReference type="PANTHER" id="PTHR43877:SF2">
    <property type="entry name" value="AMINOALKYLPHOSPHONATE N-ACETYLTRANSFERASE-RELATED"/>
    <property type="match status" value="1"/>
</dbReference>
<dbReference type="GO" id="GO:0016747">
    <property type="term" value="F:acyltransferase activity, transferring groups other than amino-acyl groups"/>
    <property type="evidence" value="ECO:0007669"/>
    <property type="project" value="InterPro"/>
</dbReference>
<proteinExistence type="predicted"/>
<keyword evidence="7" id="KW-1185">Reference proteome</keyword>
<dbReference type="EMBL" id="JACATZ010000001">
    <property type="protein sequence ID" value="NWJ46682.1"/>
    <property type="molecule type" value="Genomic_DNA"/>
</dbReference>
<reference evidence="5" key="2">
    <citation type="journal article" date="2024" name="Nature">
        <title>Anoxygenic phototroph of the Chloroflexota uses a type I reaction centre.</title>
        <authorList>
            <person name="Tsuji J.M."/>
            <person name="Shaw N.A."/>
            <person name="Nagashima S."/>
            <person name="Venkiteswaran J.J."/>
            <person name="Schiff S.L."/>
            <person name="Watanabe T."/>
            <person name="Fukui M."/>
            <person name="Hanada S."/>
            <person name="Tank M."/>
            <person name="Neufeld J.D."/>
        </authorList>
    </citation>
    <scope>NUCLEOTIDE SEQUENCE</scope>
    <source>
        <strain evidence="5">L227-S17</strain>
    </source>
</reference>
<dbReference type="CDD" id="cd04301">
    <property type="entry name" value="NAT_SF"/>
    <property type="match status" value="1"/>
</dbReference>
<dbReference type="Gene3D" id="3.40.630.30">
    <property type="match status" value="1"/>
</dbReference>
<dbReference type="PANTHER" id="PTHR43877">
    <property type="entry name" value="AMINOALKYLPHOSPHONATE N-ACETYLTRANSFERASE-RELATED-RELATED"/>
    <property type="match status" value="1"/>
</dbReference>
<reference evidence="4 6" key="1">
    <citation type="submission" date="2020-06" db="EMBL/GenBank/DDBJ databases">
        <title>Anoxygenic phototrophic Chloroflexota member uses a Type I reaction center.</title>
        <authorList>
            <person name="Tsuji J.M."/>
            <person name="Shaw N.A."/>
            <person name="Nagashima S."/>
            <person name="Venkiteswaran J."/>
            <person name="Schiff S.L."/>
            <person name="Hanada S."/>
            <person name="Tank M."/>
            <person name="Neufeld J.D."/>
        </authorList>
    </citation>
    <scope>NUCLEOTIDE SEQUENCE [LARGE SCALE GENOMIC DNA]</scope>
    <source>
        <strain evidence="4">L227-S17</strain>
    </source>
</reference>
<dbReference type="InterPro" id="IPR050832">
    <property type="entry name" value="Bact_Acetyltransf"/>
</dbReference>
<feature type="domain" description="N-acetyltransferase" evidence="3">
    <location>
        <begin position="156"/>
        <end position="292"/>
    </location>
</feature>
<dbReference type="Proteomes" id="UP000521676">
    <property type="component" value="Unassembled WGS sequence"/>
</dbReference>
<evidence type="ECO:0000313" key="5">
    <source>
        <dbReference type="EMBL" id="WJW66052.1"/>
    </source>
</evidence>
<dbReference type="Proteomes" id="UP001431572">
    <property type="component" value="Chromosome 1"/>
</dbReference>
<dbReference type="PROSITE" id="PS51186">
    <property type="entry name" value="GNAT"/>
    <property type="match status" value="1"/>
</dbReference>
<sequence>MFEQLRQRFGGDPKYKRGSSDIVELTTADVATINLGWNSRFNSSTLRNQLMLYPGLSLRVVGSQDYIIGDLWRRHEEVGHITEVRARTHRKELLESLEAEFRQRKLRAVVVANDEHAENPRFYMDAGYIVLENIIYYDKPDTIVYNSFRGVPLYTIPYNYLMEEDLLIVDHAAFPWLWWNSREEMGFYSKQPDVTIQICYRSEDNKPVGYFGFTMYERWGHLDRLAVTPEFQGMGYGAYQLSVAIKMMEAKGARRVTLSTQLTNHQSQRLYERFGFQRVQNLEYNLIGRWID</sequence>
<keyword evidence="1" id="KW-0808">Transferase</keyword>
<evidence type="ECO:0000313" key="7">
    <source>
        <dbReference type="Proteomes" id="UP001431572"/>
    </source>
</evidence>
<dbReference type="AlphaFoldDB" id="A0A8T7M197"/>
<name>A0A8T7M197_9CHLR</name>
<evidence type="ECO:0000256" key="1">
    <source>
        <dbReference type="ARBA" id="ARBA00022679"/>
    </source>
</evidence>
<dbReference type="InterPro" id="IPR000182">
    <property type="entry name" value="GNAT_dom"/>
</dbReference>
<evidence type="ECO:0000256" key="2">
    <source>
        <dbReference type="ARBA" id="ARBA00023315"/>
    </source>
</evidence>
<evidence type="ECO:0000259" key="3">
    <source>
        <dbReference type="PROSITE" id="PS51186"/>
    </source>
</evidence>
<evidence type="ECO:0000313" key="4">
    <source>
        <dbReference type="EMBL" id="NWJ46682.1"/>
    </source>
</evidence>
<accession>A0A8T7M197</accession>
<evidence type="ECO:0000313" key="6">
    <source>
        <dbReference type="Proteomes" id="UP000521676"/>
    </source>
</evidence>
<dbReference type="RefSeq" id="WP_341467934.1">
    <property type="nucleotide sequence ID" value="NZ_CP128399.1"/>
</dbReference>